<reference evidence="3 4" key="1">
    <citation type="submission" date="2014-05" db="EMBL/GenBank/DDBJ databases">
        <title>ATOL: Assembling a taxonomically balanced genome-scale reconstruction of the evolutionary history of the Enterobacteriaceae.</title>
        <authorList>
            <person name="Plunkett G.III."/>
            <person name="Neeno-Eckwall E.C."/>
            <person name="Glasner J.D."/>
            <person name="Perna N.T."/>
        </authorList>
    </citation>
    <scope>NUCLEOTIDE SEQUENCE [LARGE SCALE GENOMIC DNA]</scope>
    <source>
        <strain evidence="3 4">ATCC 33852</strain>
    </source>
</reference>
<organism evidence="3 4">
    <name type="scientific">Ewingella americana (strain ATCC 33852 / DSM 4580 / CCUG 14506 / JCM 5911 / LMG 7869 / NCTC 12157 / CDC 1468-78)</name>
    <dbReference type="NCBI Taxonomy" id="910964"/>
    <lineage>
        <taxon>Bacteria</taxon>
        <taxon>Pseudomonadati</taxon>
        <taxon>Pseudomonadota</taxon>
        <taxon>Gammaproteobacteria</taxon>
        <taxon>Enterobacterales</taxon>
        <taxon>Yersiniaceae</taxon>
        <taxon>Ewingella</taxon>
    </lineage>
</organism>
<dbReference type="Pfam" id="PF01168">
    <property type="entry name" value="Ala_racemase_N"/>
    <property type="match status" value="1"/>
</dbReference>
<evidence type="ECO:0000259" key="1">
    <source>
        <dbReference type="Pfam" id="PF01168"/>
    </source>
</evidence>
<feature type="domain" description="Alanine racemase N-terminal" evidence="1">
    <location>
        <begin position="33"/>
        <end position="264"/>
    </location>
</feature>
<dbReference type="EMBL" id="JMPJ01000065">
    <property type="protein sequence ID" value="KFC79263.1"/>
    <property type="molecule type" value="Genomic_DNA"/>
</dbReference>
<protein>
    <submittedName>
        <fullName evidence="3">Alanine racemase</fullName>
    </submittedName>
</protein>
<accession>A0A085G6B8</accession>
<name>A0A085G6B8_EWIA3</name>
<evidence type="ECO:0000313" key="3">
    <source>
        <dbReference type="EMBL" id="KFC79263.1"/>
    </source>
</evidence>
<dbReference type="Pfam" id="PF21279">
    <property type="entry name" value="YhfX-like_C"/>
    <property type="match status" value="1"/>
</dbReference>
<dbReference type="RefSeq" id="WP_034793062.1">
    <property type="nucleotide sequence ID" value="NZ_JMPJ01000065.1"/>
</dbReference>
<dbReference type="InterPro" id="IPR001608">
    <property type="entry name" value="Ala_racemase_N"/>
</dbReference>
<dbReference type="STRING" id="910964.GEAM_3070"/>
<dbReference type="GeneID" id="78381598"/>
<evidence type="ECO:0000259" key="2">
    <source>
        <dbReference type="Pfam" id="PF21279"/>
    </source>
</evidence>
<proteinExistence type="predicted"/>
<dbReference type="SUPFAM" id="SSF51419">
    <property type="entry name" value="PLP-binding barrel"/>
    <property type="match status" value="1"/>
</dbReference>
<dbReference type="OrthoDB" id="3189402at2"/>
<gene>
    <name evidence="3" type="ORF">GEAM_3070</name>
</gene>
<dbReference type="Gene3D" id="2.40.37.30">
    <property type="match status" value="2"/>
</dbReference>
<dbReference type="InterPro" id="IPR048449">
    <property type="entry name" value="YhfX-like_C"/>
</dbReference>
<keyword evidence="4" id="KW-1185">Reference proteome</keyword>
<feature type="domain" description="YhfX-like C-terminal" evidence="2">
    <location>
        <begin position="278"/>
        <end position="371"/>
    </location>
</feature>
<dbReference type="InterPro" id="IPR029066">
    <property type="entry name" value="PLP-binding_barrel"/>
</dbReference>
<evidence type="ECO:0000313" key="4">
    <source>
        <dbReference type="Proteomes" id="UP000028640"/>
    </source>
</evidence>
<dbReference type="eggNOG" id="COG3457">
    <property type="taxonomic scope" value="Bacteria"/>
</dbReference>
<dbReference type="AlphaFoldDB" id="A0A085G6B8"/>
<sequence>MFLQALEKQNPALIDAAVALWRKGEIAPDTCVIDVDQMLSNARLLLAEAKRLGLTLYAMSKQVGRNPQLCRLLIECGFTGIVAVDFKEARQLMRHGIPVSHVGHLVQPPESMIAEVLRHRPEVVTVFSLEKARSISAAALEIGIVQPLLLKVTDAGDALYSGQEGGFALSELPQVVAELSTLAGVSIAGVTHFPCMQYDAKQQRTVRTANMDTLLSARDILVEQGVDVIHVNAPSASSCETFAELAQLGVTHAEPGHALTGTTPANQRGTCQEKIAMLYLTEVSHQYEGRAYCFGGGYYRRGNLDNALVIDGDDRRRDRVITPDMSSIDYCLQLAESHPIGSAVVMCFRTQVFVTRSDVALISGVSTGKPVLMGLYDSLGNTIKAEAK</sequence>
<dbReference type="CDD" id="cd06811">
    <property type="entry name" value="PLPDE_III_yhfX_like"/>
    <property type="match status" value="1"/>
</dbReference>
<dbReference type="Proteomes" id="UP000028640">
    <property type="component" value="Unassembled WGS sequence"/>
</dbReference>
<comment type="caution">
    <text evidence="3">The sequence shown here is derived from an EMBL/GenBank/DDBJ whole genome shotgun (WGS) entry which is preliminary data.</text>
</comment>